<feature type="transmembrane region" description="Helical" evidence="1">
    <location>
        <begin position="231"/>
        <end position="260"/>
    </location>
</feature>
<keyword evidence="1" id="KW-1133">Transmembrane helix</keyword>
<keyword evidence="1" id="KW-0472">Membrane</keyword>
<gene>
    <name evidence="3" type="ORF">V5O48_004225</name>
</gene>
<proteinExistence type="predicted"/>
<feature type="transmembrane region" description="Helical" evidence="1">
    <location>
        <begin position="272"/>
        <end position="292"/>
    </location>
</feature>
<feature type="transmembrane region" description="Helical" evidence="1">
    <location>
        <begin position="100"/>
        <end position="122"/>
    </location>
</feature>
<comment type="caution">
    <text evidence="3">The sequence shown here is derived from an EMBL/GenBank/DDBJ whole genome shotgun (WGS) entry which is preliminary data.</text>
</comment>
<reference evidence="3 4" key="1">
    <citation type="submission" date="2024-02" db="EMBL/GenBank/DDBJ databases">
        <title>A draft genome for the cacao thread blight pathogen Marasmius crinis-equi.</title>
        <authorList>
            <person name="Cohen S.P."/>
            <person name="Baruah I.K."/>
            <person name="Amoako-Attah I."/>
            <person name="Bukari Y."/>
            <person name="Meinhardt L.W."/>
            <person name="Bailey B.A."/>
        </authorList>
    </citation>
    <scope>NUCLEOTIDE SEQUENCE [LARGE SCALE GENOMIC DNA]</scope>
    <source>
        <strain evidence="3 4">GH-76</strain>
    </source>
</reference>
<feature type="transmembrane region" description="Helical" evidence="1">
    <location>
        <begin position="12"/>
        <end position="33"/>
    </location>
</feature>
<dbReference type="InterPro" id="IPR045339">
    <property type="entry name" value="DUF6534"/>
</dbReference>
<dbReference type="Proteomes" id="UP001465976">
    <property type="component" value="Unassembled WGS sequence"/>
</dbReference>
<sequence length="388" mass="43388">MVNVNAPYGPTLIAIIIYAFLYGLATIQTLLFFKFNDRLHTANKVAVAILWCVQASVEPAFELRVVRRVMSGLDLAFISHFVYFYVIQADMASTVQRLQWSFVGYTAVDFSLLAFAQALYAVRLWQRKSRAELLDSFRPSNPPEVLELTNNKIFRWIISSVLAILIGISIVLAIFLPYHMATAQSGGEYNSYSRFVLFALANGSIIDWILSCTLSYGLIKAAGTNFGWTDSSLVVLLAYILNTGTLAAIFSIAAVVAYALDQMSLNFLPFKVIHVALYFNSFLAMMNARFYFQQKSENPATLHHTVSYETSDGDFYTRRHISAGSSFSSEIQGQTINEVGLPLFEGGGARTKELRGDGVKMVEIRVDKQQKQAYSRASRPLYRVARPS</sequence>
<feature type="transmembrane region" description="Helical" evidence="1">
    <location>
        <begin position="195"/>
        <end position="219"/>
    </location>
</feature>
<protein>
    <recommendedName>
        <fullName evidence="2">DUF6534 domain-containing protein</fullName>
    </recommendedName>
</protein>
<evidence type="ECO:0000256" key="1">
    <source>
        <dbReference type="SAM" id="Phobius"/>
    </source>
</evidence>
<name>A0ABR3FQS9_9AGAR</name>
<evidence type="ECO:0000313" key="3">
    <source>
        <dbReference type="EMBL" id="KAL0577767.1"/>
    </source>
</evidence>
<evidence type="ECO:0000313" key="4">
    <source>
        <dbReference type="Proteomes" id="UP001465976"/>
    </source>
</evidence>
<feature type="transmembrane region" description="Helical" evidence="1">
    <location>
        <begin position="69"/>
        <end position="88"/>
    </location>
</feature>
<accession>A0ABR3FQS9</accession>
<feature type="transmembrane region" description="Helical" evidence="1">
    <location>
        <begin position="153"/>
        <end position="175"/>
    </location>
</feature>
<evidence type="ECO:0000259" key="2">
    <source>
        <dbReference type="Pfam" id="PF20152"/>
    </source>
</evidence>
<dbReference type="EMBL" id="JBAHYK010000139">
    <property type="protein sequence ID" value="KAL0577767.1"/>
    <property type="molecule type" value="Genomic_DNA"/>
</dbReference>
<feature type="domain" description="DUF6534" evidence="2">
    <location>
        <begin position="205"/>
        <end position="290"/>
    </location>
</feature>
<keyword evidence="4" id="KW-1185">Reference proteome</keyword>
<keyword evidence="1" id="KW-0812">Transmembrane</keyword>
<dbReference type="Pfam" id="PF20152">
    <property type="entry name" value="DUF6534"/>
    <property type="match status" value="1"/>
</dbReference>
<organism evidence="3 4">
    <name type="scientific">Marasmius crinis-equi</name>
    <dbReference type="NCBI Taxonomy" id="585013"/>
    <lineage>
        <taxon>Eukaryota</taxon>
        <taxon>Fungi</taxon>
        <taxon>Dikarya</taxon>
        <taxon>Basidiomycota</taxon>
        <taxon>Agaricomycotina</taxon>
        <taxon>Agaricomycetes</taxon>
        <taxon>Agaricomycetidae</taxon>
        <taxon>Agaricales</taxon>
        <taxon>Marasmiineae</taxon>
        <taxon>Marasmiaceae</taxon>
        <taxon>Marasmius</taxon>
    </lineage>
</organism>